<dbReference type="PANTHER" id="PTHR13617">
    <property type="entry name" value="PROTEIN ABHD18"/>
    <property type="match status" value="1"/>
</dbReference>
<proteinExistence type="predicted"/>
<reference evidence="1" key="1">
    <citation type="submission" date="2015-11" db="EMBL/GenBank/DDBJ databases">
        <title>De novo transcriptome assembly of four potential Pierce s Disease insect vectors from Arizona vineyards.</title>
        <authorList>
            <person name="Tassone E.E."/>
        </authorList>
    </citation>
    <scope>NUCLEOTIDE SEQUENCE</scope>
</reference>
<dbReference type="SUPFAM" id="SSF53474">
    <property type="entry name" value="alpha/beta-Hydrolases"/>
    <property type="match status" value="1"/>
</dbReference>
<evidence type="ECO:0000313" key="1">
    <source>
        <dbReference type="EMBL" id="JAT39713.1"/>
    </source>
</evidence>
<name>A0A1B6MUX0_9HEMI</name>
<dbReference type="Gene3D" id="3.40.50.1820">
    <property type="entry name" value="alpha/beta hydrolase"/>
    <property type="match status" value="1"/>
</dbReference>
<organism evidence="1">
    <name type="scientific">Graphocephala atropunctata</name>
    <dbReference type="NCBI Taxonomy" id="36148"/>
    <lineage>
        <taxon>Eukaryota</taxon>
        <taxon>Metazoa</taxon>
        <taxon>Ecdysozoa</taxon>
        <taxon>Arthropoda</taxon>
        <taxon>Hexapoda</taxon>
        <taxon>Insecta</taxon>
        <taxon>Pterygota</taxon>
        <taxon>Neoptera</taxon>
        <taxon>Paraneoptera</taxon>
        <taxon>Hemiptera</taxon>
        <taxon>Auchenorrhyncha</taxon>
        <taxon>Membracoidea</taxon>
        <taxon>Cicadellidae</taxon>
        <taxon>Cicadellinae</taxon>
        <taxon>Cicadellini</taxon>
        <taxon>Graphocephala</taxon>
    </lineage>
</organism>
<dbReference type="InterPro" id="IPR029058">
    <property type="entry name" value="AB_hydrolase_fold"/>
</dbReference>
<sequence length="471" mass="54000">MPLSKLDRFYRAILLSKYFVKGWGDPKGLKRLFEFRKVVSDRNSCFKLVDKDYPVHIDKEEEWSDCRVMEGHFTSPFVHYLPGLLPAESENAHFQVILPKKWASEYYKPICLHMAGTGDHYFWRRRQLIAKPLLKEAGISSILLENPFYGLRKPKDQVRSVLHNVSDIFVMGGCLIMESLVLFHWCERQGFGPLGVTGMSMGGHMASLAATNWPKPLALVPCLSWSTASGVFTEGVISGAINWEMLKTQFQSDEIYKATLQKMVSIIEDDAFRAGQQFAKTFEQSIAKVKDNPQDQKLSKNNEISEQTKETVFQKLNSETDTSVKTKVNMGGLFRLSVPNLSKLKLINFDDRNVMMHSLNEIKSSTKPSDHKMNWREHEALHFMRGIMDECTHLRNFSVPVDTSLIVSVCARDDGYVPRDGVTNLTDIWPGAEVRYLEAGHVSAFLLHQKFFRTAIIDAFYRLRNKYMFKM</sequence>
<dbReference type="EMBL" id="GEBQ01000264">
    <property type="protein sequence ID" value="JAT39713.1"/>
    <property type="molecule type" value="Transcribed_RNA"/>
</dbReference>
<dbReference type="InterPro" id="IPR019149">
    <property type="entry name" value="ABHD18"/>
</dbReference>
<dbReference type="PANTHER" id="PTHR13617:SF14">
    <property type="entry name" value="PROTEIN ABHD18"/>
    <property type="match status" value="1"/>
</dbReference>
<accession>A0A1B6MUX0</accession>
<dbReference type="Pfam" id="PF09752">
    <property type="entry name" value="ABHD18"/>
    <property type="match status" value="1"/>
</dbReference>
<gene>
    <name evidence="1" type="ORF">g.46700</name>
</gene>
<dbReference type="AlphaFoldDB" id="A0A1B6MUX0"/>
<protein>
    <submittedName>
        <fullName evidence="1">Uncharacterized protein</fullName>
    </submittedName>
</protein>